<feature type="domain" description="C-type lectin" evidence="2">
    <location>
        <begin position="55"/>
        <end position="161"/>
    </location>
</feature>
<dbReference type="Pfam" id="PF00059">
    <property type="entry name" value="Lectin_C"/>
    <property type="match status" value="1"/>
</dbReference>
<evidence type="ECO:0000256" key="1">
    <source>
        <dbReference type="ARBA" id="ARBA00023157"/>
    </source>
</evidence>
<dbReference type="SUPFAM" id="SSF56436">
    <property type="entry name" value="C-type lectin-like"/>
    <property type="match status" value="1"/>
</dbReference>
<dbReference type="STRING" id="8153.ENSHBUP00000008471"/>
<evidence type="ECO:0000259" key="2">
    <source>
        <dbReference type="PROSITE" id="PS50041"/>
    </source>
</evidence>
<dbReference type="PANTHER" id="PTHR45784:SF5">
    <property type="entry name" value="C-TYPE LECTIN DOMAIN FAMILY 20 MEMBER A-RELATED"/>
    <property type="match status" value="1"/>
</dbReference>
<dbReference type="InterPro" id="IPR016186">
    <property type="entry name" value="C-type_lectin-like/link_sf"/>
</dbReference>
<keyword evidence="1" id="KW-1015">Disulfide bond</keyword>
<dbReference type="Ensembl" id="ENSHBUT00000001876.1">
    <property type="protein sequence ID" value="ENSHBUP00000008471.1"/>
    <property type="gene ID" value="ENSHBUG00000009973.1"/>
</dbReference>
<keyword evidence="4" id="KW-1185">Reference proteome</keyword>
<reference evidence="3" key="1">
    <citation type="submission" date="2025-08" db="UniProtKB">
        <authorList>
            <consortium name="Ensembl"/>
        </authorList>
    </citation>
    <scope>IDENTIFICATION</scope>
</reference>
<name>A0A3Q3BXD4_HAPBU</name>
<dbReference type="PANTHER" id="PTHR45784">
    <property type="entry name" value="C-TYPE LECTIN DOMAIN FAMILY 20 MEMBER A-RELATED"/>
    <property type="match status" value="1"/>
</dbReference>
<organism evidence="3 4">
    <name type="scientific">Haplochromis burtoni</name>
    <name type="common">Burton's mouthbrooder</name>
    <name type="synonym">Chromis burtoni</name>
    <dbReference type="NCBI Taxonomy" id="8153"/>
    <lineage>
        <taxon>Eukaryota</taxon>
        <taxon>Metazoa</taxon>
        <taxon>Chordata</taxon>
        <taxon>Craniata</taxon>
        <taxon>Vertebrata</taxon>
        <taxon>Euteleostomi</taxon>
        <taxon>Actinopterygii</taxon>
        <taxon>Neopterygii</taxon>
        <taxon>Teleostei</taxon>
        <taxon>Neoteleostei</taxon>
        <taxon>Acanthomorphata</taxon>
        <taxon>Ovalentaria</taxon>
        <taxon>Cichlomorphae</taxon>
        <taxon>Cichliformes</taxon>
        <taxon>Cichlidae</taxon>
        <taxon>African cichlids</taxon>
        <taxon>Pseudocrenilabrinae</taxon>
        <taxon>Haplochromini</taxon>
        <taxon>Haplochromis</taxon>
    </lineage>
</organism>
<dbReference type="InterPro" id="IPR001304">
    <property type="entry name" value="C-type_lectin-like"/>
</dbReference>
<protein>
    <submittedName>
        <fullName evidence="3">Macrophage mannose receptor 1-like</fullName>
    </submittedName>
</protein>
<dbReference type="AlphaFoldDB" id="A0A3Q3BXD4"/>
<dbReference type="InterPro" id="IPR016187">
    <property type="entry name" value="CTDL_fold"/>
</dbReference>
<dbReference type="Proteomes" id="UP000264840">
    <property type="component" value="Unplaced"/>
</dbReference>
<accession>A0A3Q3BXD4</accession>
<sequence>MLKEELSSECGLVMNPMLVQDTTKHVWQCSQVGNGQIRRAVSHTHSSATTKVMKNNTSSFIYVNVSETWKNAQSYCRVKHTDLASVRNQSENEQLKMMLNNSPTWIGLYRNAWMWSDGSAYSFPNWAPNKPLSEDNYSCGTTYLEKWHNSACNGYNYFLCYTDVKDQRLLKVELKTTDASVDMEVLQNDILEKFNQRLMENGLSEFTLRWVKQLDGNIFHKKEQEEEKEETEEEICAVTLTL</sequence>
<proteinExistence type="predicted"/>
<reference evidence="3" key="2">
    <citation type="submission" date="2025-09" db="UniProtKB">
        <authorList>
            <consortium name="Ensembl"/>
        </authorList>
    </citation>
    <scope>IDENTIFICATION</scope>
</reference>
<dbReference type="OMA" id="ANCGETH"/>
<dbReference type="PROSITE" id="PS00615">
    <property type="entry name" value="C_TYPE_LECTIN_1"/>
    <property type="match status" value="1"/>
</dbReference>
<dbReference type="GeneTree" id="ENSGT01100000263473"/>
<dbReference type="InterPro" id="IPR018378">
    <property type="entry name" value="C-type_lectin_CS"/>
</dbReference>
<dbReference type="Gene3D" id="3.10.100.10">
    <property type="entry name" value="Mannose-Binding Protein A, subunit A"/>
    <property type="match status" value="1"/>
</dbReference>
<evidence type="ECO:0000313" key="4">
    <source>
        <dbReference type="Proteomes" id="UP000264840"/>
    </source>
</evidence>
<dbReference type="PROSITE" id="PS50041">
    <property type="entry name" value="C_TYPE_LECTIN_2"/>
    <property type="match status" value="1"/>
</dbReference>
<evidence type="ECO:0000313" key="3">
    <source>
        <dbReference type="Ensembl" id="ENSHBUP00000008471.1"/>
    </source>
</evidence>
<dbReference type="SMART" id="SM00034">
    <property type="entry name" value="CLECT"/>
    <property type="match status" value="1"/>
</dbReference>